<dbReference type="Pfam" id="PF25975">
    <property type="entry name" value="CzcB_C"/>
    <property type="match status" value="1"/>
</dbReference>
<dbReference type="EMBL" id="JBEHHI010000002">
    <property type="protein sequence ID" value="MEX5728645.1"/>
    <property type="molecule type" value="Genomic_DNA"/>
</dbReference>
<dbReference type="InterPro" id="IPR058792">
    <property type="entry name" value="Beta-barrel_RND_2"/>
</dbReference>
<organism evidence="7 8">
    <name type="scientific">Rhodovulum iodosum</name>
    <dbReference type="NCBI Taxonomy" id="68291"/>
    <lineage>
        <taxon>Bacteria</taxon>
        <taxon>Pseudomonadati</taxon>
        <taxon>Pseudomonadota</taxon>
        <taxon>Alphaproteobacteria</taxon>
        <taxon>Rhodobacterales</taxon>
        <taxon>Paracoccaceae</taxon>
        <taxon>Rhodovulum</taxon>
    </lineage>
</organism>
<dbReference type="Pfam" id="PF11604">
    <property type="entry name" value="CusF_Ec"/>
    <property type="match status" value="5"/>
</dbReference>
<dbReference type="Pfam" id="PF25919">
    <property type="entry name" value="BSH_CusB"/>
    <property type="match status" value="1"/>
</dbReference>
<evidence type="ECO:0000259" key="5">
    <source>
        <dbReference type="Pfam" id="PF25954"/>
    </source>
</evidence>
<dbReference type="Gene3D" id="2.40.50.100">
    <property type="match status" value="1"/>
</dbReference>
<evidence type="ECO:0000259" key="3">
    <source>
        <dbReference type="Pfam" id="PF19335"/>
    </source>
</evidence>
<accession>A0ABV3XTI9</accession>
<feature type="domain" description="Heavy metal binding" evidence="3">
    <location>
        <begin position="43"/>
        <end position="69"/>
    </location>
</feature>
<dbReference type="Pfam" id="PF25954">
    <property type="entry name" value="Beta-barrel_RND_2"/>
    <property type="match status" value="1"/>
</dbReference>
<evidence type="ECO:0000259" key="6">
    <source>
        <dbReference type="Pfam" id="PF25975"/>
    </source>
</evidence>
<dbReference type="NCBIfam" id="TIGR01730">
    <property type="entry name" value="RND_mfp"/>
    <property type="match status" value="1"/>
</dbReference>
<gene>
    <name evidence="7" type="ORF">Ga0609869_001998</name>
</gene>
<dbReference type="Gene3D" id="2.40.420.20">
    <property type="match status" value="1"/>
</dbReference>
<sequence length="810" mass="85892">MRGRYTALAILALAGGTAGGIYLERLYLNPTNATASDGPEILYWVAPMDPNFRQPGPGKSPMGMDLVPVHAGQEPSGDPSEVSLGAAEINAIGVRTALARMTDVAQKIESVGFVGYDEHLTSHVHTRVEGWVEVLSVRAVGDVVKKGDALFELFSPEFAVASFDFLRSSENGTGLSLEAARNNLRSHGATERQIAEIEETGEVARRITVEAPRAGIVVALEAADGMYLQPGTQAVSITDLSRVWLIVDVFERDISRLSEDMSAFASFEHLPGRVFEGEIDYVYPELDPRTRTLPVRLRFENSEGLLRPGMFGNVSLVPNASRQVLTVPSEAVIRTGSAERVILRTGEGTFRPRLVTTGLRDSFGEGGRTEILQGLSPGEEVVASAQFLIDSESALSAGFMRMAPTDEEPARGTGTLVALDRERRVATVRHAALESLDWPAMISEFPVRADISLERLREGDEVSFRAARFADGLLGLIELGPDDGVAATGTGMALAVTPDGKLTLDHGPIPELGWPAMQMDLDVAGLDPGSVPLDTPIEFDLAKDDSGMFSIIAVRTEGEVAEPAQDGDATQMEAAPPIVVSGTIDAVDQNAGRATITHGPMTEIGMPGMTMDFAVEPGLDLAGLETGTEMTLTFARPDGTSMVLAAAEAVMPSAPPIVVTGMIDAVDVDTGRATITHGPIAEIGMPGMTMDFAVDTGLDVSALATETELSLTFARPDGMTMVLTAAEPAQPAMEVSGTINAVDPETRMANITHGPMAEIGMPGMTMDFAIADEIDPAALPTGEELTLLLHRNPDFSMTLVGTTAMRSVSQ</sequence>
<dbReference type="InterPro" id="IPR058790">
    <property type="entry name" value="BSH_CusB"/>
</dbReference>
<dbReference type="InterPro" id="IPR006143">
    <property type="entry name" value="RND_pump_MFP"/>
</dbReference>
<evidence type="ECO:0000259" key="4">
    <source>
        <dbReference type="Pfam" id="PF25919"/>
    </source>
</evidence>
<proteinExistence type="inferred from homology"/>
<dbReference type="InterPro" id="IPR045800">
    <property type="entry name" value="HMBD"/>
</dbReference>
<dbReference type="PANTHER" id="PTHR30097:SF15">
    <property type="entry name" value="CATION EFFLUX SYSTEM PROTEIN CUSB"/>
    <property type="match status" value="1"/>
</dbReference>
<dbReference type="SUPFAM" id="SSF111369">
    <property type="entry name" value="HlyD-like secretion proteins"/>
    <property type="match status" value="1"/>
</dbReference>
<comment type="caution">
    <text evidence="7">The sequence shown here is derived from an EMBL/GenBank/DDBJ whole genome shotgun (WGS) entry which is preliminary data.</text>
</comment>
<protein>
    <submittedName>
        <fullName evidence="7">Cu(I)/Ag(I) efflux system membrane fusion protein</fullName>
    </submittedName>
</protein>
<feature type="domain" description="CusB-like barrel-sandwich hybrid" evidence="4">
    <location>
        <begin position="122"/>
        <end position="237"/>
    </location>
</feature>
<keyword evidence="2" id="KW-0813">Transport</keyword>
<dbReference type="Pfam" id="PF19335">
    <property type="entry name" value="HMBD"/>
    <property type="match status" value="1"/>
</dbReference>
<evidence type="ECO:0000313" key="7">
    <source>
        <dbReference type="EMBL" id="MEX5728645.1"/>
    </source>
</evidence>
<dbReference type="Proteomes" id="UP001560019">
    <property type="component" value="Unassembled WGS sequence"/>
</dbReference>
<feature type="domain" description="CzcB-like C-terminal circularly permuted SH3-like" evidence="6">
    <location>
        <begin position="325"/>
        <end position="389"/>
    </location>
</feature>
<evidence type="ECO:0000256" key="1">
    <source>
        <dbReference type="ARBA" id="ARBA00009477"/>
    </source>
</evidence>
<dbReference type="InterPro" id="IPR042230">
    <property type="entry name" value="CusF_sf"/>
</dbReference>
<feature type="domain" description="CusB-like beta-barrel" evidence="5">
    <location>
        <begin position="242"/>
        <end position="318"/>
    </location>
</feature>
<dbReference type="Gene3D" id="2.40.50.320">
    <property type="entry name" value="Copper binding periplasmic protein CusF"/>
    <property type="match status" value="5"/>
</dbReference>
<dbReference type="InterPro" id="IPR051909">
    <property type="entry name" value="MFP_Cation_Efflux"/>
</dbReference>
<name>A0ABV3XTI9_9RHOB</name>
<dbReference type="InterPro" id="IPR058649">
    <property type="entry name" value="CzcB_C"/>
</dbReference>
<dbReference type="Gene3D" id="2.40.30.170">
    <property type="match status" value="1"/>
</dbReference>
<dbReference type="InterPro" id="IPR021647">
    <property type="entry name" value="CusF_Ec"/>
</dbReference>
<evidence type="ECO:0000313" key="8">
    <source>
        <dbReference type="Proteomes" id="UP001560019"/>
    </source>
</evidence>
<evidence type="ECO:0000256" key="2">
    <source>
        <dbReference type="ARBA" id="ARBA00022448"/>
    </source>
</evidence>
<reference evidence="7 8" key="1">
    <citation type="submission" date="2024-06" db="EMBL/GenBank/DDBJ databases">
        <title>Genome of Rhodovulum iodosum, a marine photoferrotroph.</title>
        <authorList>
            <person name="Bianchini G."/>
            <person name="Nikeleit V."/>
            <person name="Kappler A."/>
            <person name="Bryce C."/>
            <person name="Sanchez-Baracaldo P."/>
        </authorList>
    </citation>
    <scope>NUCLEOTIDE SEQUENCE [LARGE SCALE GENOMIC DNA]</scope>
    <source>
        <strain evidence="7 8">UT/N1</strain>
    </source>
</reference>
<dbReference type="PANTHER" id="PTHR30097">
    <property type="entry name" value="CATION EFFLUX SYSTEM PROTEIN CUSB"/>
    <property type="match status" value="1"/>
</dbReference>
<dbReference type="RefSeq" id="WP_125406749.1">
    <property type="nucleotide sequence ID" value="NZ_JBEHHI010000002.1"/>
</dbReference>
<keyword evidence="8" id="KW-1185">Reference proteome</keyword>
<comment type="similarity">
    <text evidence="1">Belongs to the membrane fusion protein (MFP) (TC 8.A.1) family.</text>
</comment>